<organism evidence="1 2">
    <name type="scientific">Paraburkholderia terricola</name>
    <dbReference type="NCBI Taxonomy" id="169427"/>
    <lineage>
        <taxon>Bacteria</taxon>
        <taxon>Pseudomonadati</taxon>
        <taxon>Pseudomonadota</taxon>
        <taxon>Betaproteobacteria</taxon>
        <taxon>Burkholderiales</taxon>
        <taxon>Burkholderiaceae</taxon>
        <taxon>Paraburkholderia</taxon>
    </lineage>
</organism>
<dbReference type="RefSeq" id="WP_310125933.1">
    <property type="nucleotide sequence ID" value="NZ_JAVDRP010000016.1"/>
</dbReference>
<dbReference type="Pfam" id="PF12512">
    <property type="entry name" value="DUF3717"/>
    <property type="match status" value="1"/>
</dbReference>
<comment type="caution">
    <text evidence="1">The sequence shown here is derived from an EMBL/GenBank/DDBJ whole genome shotgun (WGS) entry which is preliminary data.</text>
</comment>
<keyword evidence="2" id="KW-1185">Reference proteome</keyword>
<evidence type="ECO:0008006" key="3">
    <source>
        <dbReference type="Google" id="ProtNLM"/>
    </source>
</evidence>
<proteinExistence type="predicted"/>
<sequence>MNFAISDIEAAIGGWRMRSPSDEAFAASAEARALARLYGAVIVHGCGSITDASLDDAQRDALRILSPHPPGEFPAMNADAADTNDDSQRKWRASGDFALLHPSGWTIARYSVHDEWRYLLWEPVDRCTATRSNQFHGPFENVRDAMRLQRELTAHLQQPEMAA</sequence>
<dbReference type="Proteomes" id="UP001264340">
    <property type="component" value="Unassembled WGS sequence"/>
</dbReference>
<dbReference type="InterPro" id="IPR022191">
    <property type="entry name" value="DUF3717"/>
</dbReference>
<name>A0ABU1M000_9BURK</name>
<dbReference type="EMBL" id="JAVDRP010000016">
    <property type="protein sequence ID" value="MDR6412181.1"/>
    <property type="molecule type" value="Genomic_DNA"/>
</dbReference>
<gene>
    <name evidence="1" type="ORF">J2804_005616</name>
</gene>
<protein>
    <recommendedName>
        <fullName evidence="3">DUF2591 domain-containing protein</fullName>
    </recommendedName>
</protein>
<evidence type="ECO:0000313" key="2">
    <source>
        <dbReference type="Proteomes" id="UP001264340"/>
    </source>
</evidence>
<reference evidence="1 2" key="1">
    <citation type="submission" date="2023-07" db="EMBL/GenBank/DDBJ databases">
        <title>Sorghum-associated microbial communities from plants grown in Nebraska, USA.</title>
        <authorList>
            <person name="Schachtman D."/>
        </authorList>
    </citation>
    <scope>NUCLEOTIDE SEQUENCE [LARGE SCALE GENOMIC DNA]</scope>
    <source>
        <strain evidence="1 2">DS1316</strain>
    </source>
</reference>
<evidence type="ECO:0000313" key="1">
    <source>
        <dbReference type="EMBL" id="MDR6412181.1"/>
    </source>
</evidence>
<accession>A0ABU1M000</accession>